<dbReference type="Pfam" id="PF00528">
    <property type="entry name" value="BPD_transp_1"/>
    <property type="match status" value="1"/>
</dbReference>
<evidence type="ECO:0000313" key="8">
    <source>
        <dbReference type="Proteomes" id="UP000787635"/>
    </source>
</evidence>
<evidence type="ECO:0000259" key="6">
    <source>
        <dbReference type="PROSITE" id="PS50928"/>
    </source>
</evidence>
<organism evidence="7 8">
    <name type="scientific">Falsiroseomonas selenitidurans</name>
    <dbReference type="NCBI Taxonomy" id="2716335"/>
    <lineage>
        <taxon>Bacteria</taxon>
        <taxon>Pseudomonadati</taxon>
        <taxon>Pseudomonadota</taxon>
        <taxon>Alphaproteobacteria</taxon>
        <taxon>Acetobacterales</taxon>
        <taxon>Roseomonadaceae</taxon>
        <taxon>Falsiroseomonas</taxon>
    </lineage>
</organism>
<dbReference type="InterPro" id="IPR035906">
    <property type="entry name" value="MetI-like_sf"/>
</dbReference>
<feature type="transmembrane region" description="Helical" evidence="5">
    <location>
        <begin position="330"/>
        <end position="350"/>
    </location>
</feature>
<evidence type="ECO:0000256" key="3">
    <source>
        <dbReference type="ARBA" id="ARBA00022989"/>
    </source>
</evidence>
<dbReference type="CDD" id="cd06261">
    <property type="entry name" value="TM_PBP2"/>
    <property type="match status" value="2"/>
</dbReference>
<keyword evidence="8" id="KW-1185">Reference proteome</keyword>
<feature type="transmembrane region" description="Helical" evidence="5">
    <location>
        <begin position="187"/>
        <end position="209"/>
    </location>
</feature>
<feature type="transmembrane region" description="Helical" evidence="5">
    <location>
        <begin position="424"/>
        <end position="447"/>
    </location>
</feature>
<keyword evidence="4 5" id="KW-0472">Membrane</keyword>
<feature type="transmembrane region" description="Helical" evidence="5">
    <location>
        <begin position="513"/>
        <end position="534"/>
    </location>
</feature>
<evidence type="ECO:0000256" key="4">
    <source>
        <dbReference type="ARBA" id="ARBA00023136"/>
    </source>
</evidence>
<dbReference type="PANTHER" id="PTHR43496">
    <property type="entry name" value="PROTEIN LPLB"/>
    <property type="match status" value="1"/>
</dbReference>
<evidence type="ECO:0000256" key="2">
    <source>
        <dbReference type="ARBA" id="ARBA00022692"/>
    </source>
</evidence>
<comment type="similarity">
    <text evidence="5">Belongs to the binding-protein-dependent transport system permease family.</text>
</comment>
<feature type="transmembrane region" description="Helical" evidence="5">
    <location>
        <begin position="370"/>
        <end position="391"/>
    </location>
</feature>
<reference evidence="7 8" key="1">
    <citation type="submission" date="2020-03" db="EMBL/GenBank/DDBJ databases">
        <title>Roseomonas selenitidurans sp. nov. isolated from urban soil.</title>
        <authorList>
            <person name="Liu H."/>
        </authorList>
    </citation>
    <scope>NUCLEOTIDE SEQUENCE [LARGE SCALE GENOMIC DNA]</scope>
    <source>
        <strain evidence="7 8">BU-1</strain>
    </source>
</reference>
<feature type="transmembrane region" description="Helical" evidence="5">
    <location>
        <begin position="546"/>
        <end position="570"/>
    </location>
</feature>
<gene>
    <name evidence="7" type="ORF">HEQ75_09815</name>
</gene>
<feature type="domain" description="ABC transmembrane type-1" evidence="6">
    <location>
        <begin position="183"/>
        <end position="391"/>
    </location>
</feature>
<feature type="transmembrane region" description="Helical" evidence="5">
    <location>
        <begin position="267"/>
        <end position="289"/>
    </location>
</feature>
<evidence type="ECO:0000256" key="5">
    <source>
        <dbReference type="RuleBase" id="RU363032"/>
    </source>
</evidence>
<feature type="transmembrane region" description="Helical" evidence="5">
    <location>
        <begin position="650"/>
        <end position="674"/>
    </location>
</feature>
<proteinExistence type="inferred from homology"/>
<dbReference type="PROSITE" id="PS50928">
    <property type="entry name" value="ABC_TM1"/>
    <property type="match status" value="2"/>
</dbReference>
<keyword evidence="5" id="KW-0813">Transport</keyword>
<keyword evidence="2 5" id="KW-0812">Transmembrane</keyword>
<evidence type="ECO:0000256" key="1">
    <source>
        <dbReference type="ARBA" id="ARBA00004651"/>
    </source>
</evidence>
<feature type="transmembrane region" description="Helical" evidence="5">
    <location>
        <begin position="221"/>
        <end position="243"/>
    </location>
</feature>
<dbReference type="InterPro" id="IPR000515">
    <property type="entry name" value="MetI-like"/>
</dbReference>
<feature type="transmembrane region" description="Helical" evidence="5">
    <location>
        <begin position="603"/>
        <end position="630"/>
    </location>
</feature>
<accession>A0ABX1E1W8</accession>
<dbReference type="RefSeq" id="WP_168029781.1">
    <property type="nucleotide sequence ID" value="NZ_JAAVNE010000012.1"/>
</dbReference>
<sequence>MNWRRRLPGWLLAALVALPVLLFIFWPIAAVLGRGFVVTGPMPEWRLHEATQQALALLPEVRREAALARWSVPRNPQEEVEALATAFRLAGVTPPWDLAAPFEAQREAAAGARAALPAAARARLEAALPLAAVMRHRRVALAFQVRDQLSPEAFEALRTGEEWRIGLDHYRAPFDDPHLRRAALNSLGFALFACLVTTPIAFALAFAVHRGGVRWPGLLRAVTLLPLVAPPVLVASAIIMLFGRRGLVTDALLEKGLGLIDADETNIYGIAGVLLAQVLSFVPAAFIVLDNTLRRQDGRVEEAAGILGASRAQTFREVTLPLAVPGLKRAVVLVFILSLTDFGNPLLLAGRDVPVIAAVIYDEMTAFRNTGLASALCVLLLAPGLALHLALERIGRRKRYDTGAGAGTAPEAALPRAWRGGLGALALLVAGAILAVYATVVAGAFTVEWGVAWRPTFAHFAAAGTGYGSSERGVAVVWDTLWVAALAAPLGGTLGVALAFVIERIRPPGREVLAFLALLPAVLPGLIFGIGYILAFNLPFGLESLALTGTGAVLVLNILFGNMFVAVLAARASLQRMDPAIEEAAEGLGAGLLRRLAEVTLPLLRGALLLGTLYVFVDGMTTLSSVIFLVSGDHKLASVAIFNHAGSGDFGQAAAKSVVILAWAGVAMAGIWWLEQRGGRRLAGLR</sequence>
<feature type="transmembrane region" description="Helical" evidence="5">
    <location>
        <begin position="481"/>
        <end position="501"/>
    </location>
</feature>
<dbReference type="EMBL" id="JAAVNE010000012">
    <property type="protein sequence ID" value="NKC31154.1"/>
    <property type="molecule type" value="Genomic_DNA"/>
</dbReference>
<evidence type="ECO:0000313" key="7">
    <source>
        <dbReference type="EMBL" id="NKC31154.1"/>
    </source>
</evidence>
<comment type="caution">
    <text evidence="7">The sequence shown here is derived from an EMBL/GenBank/DDBJ whole genome shotgun (WGS) entry which is preliminary data.</text>
</comment>
<dbReference type="SUPFAM" id="SSF161098">
    <property type="entry name" value="MetI-like"/>
    <property type="match status" value="2"/>
</dbReference>
<feature type="domain" description="ABC transmembrane type-1" evidence="6">
    <location>
        <begin position="477"/>
        <end position="671"/>
    </location>
</feature>
<dbReference type="Gene3D" id="1.10.3720.10">
    <property type="entry name" value="MetI-like"/>
    <property type="match status" value="2"/>
</dbReference>
<comment type="subcellular location">
    <subcellularLocation>
        <location evidence="1 5">Cell membrane</location>
        <topology evidence="1 5">Multi-pass membrane protein</topology>
    </subcellularLocation>
</comment>
<name>A0ABX1E1W8_9PROT</name>
<protein>
    <submittedName>
        <fullName evidence="7">Iron ABC transporter permease</fullName>
    </submittedName>
</protein>
<dbReference type="Proteomes" id="UP000787635">
    <property type="component" value="Unassembled WGS sequence"/>
</dbReference>
<keyword evidence="3 5" id="KW-1133">Transmembrane helix</keyword>
<dbReference type="PANTHER" id="PTHR43496:SF1">
    <property type="entry name" value="POLYGALACTURONAN_RHAMNOGALACTURONAN TRANSPORT SYSTEM PERMEASE PROTEIN YTEP"/>
    <property type="match status" value="1"/>
</dbReference>